<keyword evidence="2" id="KW-1185">Reference proteome</keyword>
<evidence type="ECO:0000313" key="2">
    <source>
        <dbReference type="Proteomes" id="UP001162992"/>
    </source>
</evidence>
<accession>A0ACC2D0H0</accession>
<organism evidence="1 2">
    <name type="scientific">Diphasiastrum complanatum</name>
    <name type="common">Issler's clubmoss</name>
    <name type="synonym">Lycopodium complanatum</name>
    <dbReference type="NCBI Taxonomy" id="34168"/>
    <lineage>
        <taxon>Eukaryota</taxon>
        <taxon>Viridiplantae</taxon>
        <taxon>Streptophyta</taxon>
        <taxon>Embryophyta</taxon>
        <taxon>Tracheophyta</taxon>
        <taxon>Lycopodiopsida</taxon>
        <taxon>Lycopodiales</taxon>
        <taxon>Lycopodiaceae</taxon>
        <taxon>Lycopodioideae</taxon>
        <taxon>Diphasiastrum</taxon>
    </lineage>
</organism>
<sequence>MVCYPFPSCELSCPLSPSHLSSPLFLFPFSSLPSSSPLPPSSSVPSVAPYCLPLVAPALQAPPLVLLPSCYPLSLVRFPPLGPPAPRFSPSHGSPISYASVAAPTHCFSTSFSSTVSFNGSVGSSGSTPSTTCCGQLFSQQGLPASATPSASAASSHPAGHPLCASSSYTNCQAGKQAKAQNRAPSSGTETPSYAPCGVTSSAAGCSIGRFAF</sequence>
<evidence type="ECO:0000313" key="1">
    <source>
        <dbReference type="EMBL" id="KAJ7547759.1"/>
    </source>
</evidence>
<name>A0ACC2D0H0_DIPCM</name>
<gene>
    <name evidence="1" type="ORF">O6H91_08G103000</name>
</gene>
<proteinExistence type="predicted"/>
<protein>
    <submittedName>
        <fullName evidence="1">Uncharacterized protein</fullName>
    </submittedName>
</protein>
<reference evidence="2" key="1">
    <citation type="journal article" date="2024" name="Proc. Natl. Acad. Sci. U.S.A.">
        <title>Extraordinary preservation of gene collinearity over three hundred million years revealed in homosporous lycophytes.</title>
        <authorList>
            <person name="Li C."/>
            <person name="Wickell D."/>
            <person name="Kuo L.Y."/>
            <person name="Chen X."/>
            <person name="Nie B."/>
            <person name="Liao X."/>
            <person name="Peng D."/>
            <person name="Ji J."/>
            <person name="Jenkins J."/>
            <person name="Williams M."/>
            <person name="Shu S."/>
            <person name="Plott C."/>
            <person name="Barry K."/>
            <person name="Rajasekar S."/>
            <person name="Grimwood J."/>
            <person name="Han X."/>
            <person name="Sun S."/>
            <person name="Hou Z."/>
            <person name="He W."/>
            <person name="Dai G."/>
            <person name="Sun C."/>
            <person name="Schmutz J."/>
            <person name="Leebens-Mack J.H."/>
            <person name="Li F.W."/>
            <person name="Wang L."/>
        </authorList>
    </citation>
    <scope>NUCLEOTIDE SEQUENCE [LARGE SCALE GENOMIC DNA]</scope>
    <source>
        <strain evidence="2">cv. PW_Plant_1</strain>
    </source>
</reference>
<dbReference type="Proteomes" id="UP001162992">
    <property type="component" value="Chromosome 8"/>
</dbReference>
<dbReference type="EMBL" id="CM055099">
    <property type="protein sequence ID" value="KAJ7547759.1"/>
    <property type="molecule type" value="Genomic_DNA"/>
</dbReference>
<comment type="caution">
    <text evidence="1">The sequence shown here is derived from an EMBL/GenBank/DDBJ whole genome shotgun (WGS) entry which is preliminary data.</text>
</comment>